<accession>A0A1Y2ELG6</accession>
<dbReference type="InParanoid" id="A0A1Y2ELG6"/>
<dbReference type="RefSeq" id="XP_040721736.1">
    <property type="nucleotide sequence ID" value="XM_040854918.1"/>
</dbReference>
<name>A0A1Y2ELG6_9PEZI</name>
<dbReference type="EMBL" id="MCFJ01000001">
    <property type="protein sequence ID" value="ORY72144.1"/>
    <property type="molecule type" value="Genomic_DNA"/>
</dbReference>
<dbReference type="PANTHER" id="PTHR42085:SF1">
    <property type="entry name" value="F-BOX DOMAIN-CONTAINING PROTEIN"/>
    <property type="match status" value="1"/>
</dbReference>
<comment type="caution">
    <text evidence="1">The sequence shown here is derived from an EMBL/GenBank/DDBJ whole genome shotgun (WGS) entry which is preliminary data.</text>
</comment>
<dbReference type="Proteomes" id="UP000193689">
    <property type="component" value="Unassembled WGS sequence"/>
</dbReference>
<reference evidence="1 2" key="1">
    <citation type="submission" date="2016-07" db="EMBL/GenBank/DDBJ databases">
        <title>Pervasive Adenine N6-methylation of Active Genes in Fungi.</title>
        <authorList>
            <consortium name="DOE Joint Genome Institute"/>
            <person name="Mondo S.J."/>
            <person name="Dannebaum R.O."/>
            <person name="Kuo R.C."/>
            <person name="Labutti K."/>
            <person name="Haridas S."/>
            <person name="Kuo A."/>
            <person name="Salamov A."/>
            <person name="Ahrendt S.R."/>
            <person name="Lipzen A."/>
            <person name="Sullivan W."/>
            <person name="Andreopoulos W.B."/>
            <person name="Clum A."/>
            <person name="Lindquist E."/>
            <person name="Daum C."/>
            <person name="Ramamoorthy G.K."/>
            <person name="Gryganskyi A."/>
            <person name="Culley D."/>
            <person name="Magnuson J.K."/>
            <person name="James T.Y."/>
            <person name="O'Malley M.A."/>
            <person name="Stajich J.E."/>
            <person name="Spatafora J.W."/>
            <person name="Visel A."/>
            <person name="Grigoriev I.V."/>
        </authorList>
    </citation>
    <scope>NUCLEOTIDE SEQUENCE [LARGE SCALE GENOMIC DNA]</scope>
    <source>
        <strain evidence="1 2">CBS 129021</strain>
    </source>
</reference>
<dbReference type="AlphaFoldDB" id="A0A1Y2ELG6"/>
<keyword evidence="2" id="KW-1185">Reference proteome</keyword>
<gene>
    <name evidence="1" type="ORF">BCR38DRAFT_329991</name>
</gene>
<evidence type="ECO:0000313" key="2">
    <source>
        <dbReference type="Proteomes" id="UP000193689"/>
    </source>
</evidence>
<organism evidence="1 2">
    <name type="scientific">Pseudomassariella vexata</name>
    <dbReference type="NCBI Taxonomy" id="1141098"/>
    <lineage>
        <taxon>Eukaryota</taxon>
        <taxon>Fungi</taxon>
        <taxon>Dikarya</taxon>
        <taxon>Ascomycota</taxon>
        <taxon>Pezizomycotina</taxon>
        <taxon>Sordariomycetes</taxon>
        <taxon>Xylariomycetidae</taxon>
        <taxon>Amphisphaeriales</taxon>
        <taxon>Pseudomassariaceae</taxon>
        <taxon>Pseudomassariella</taxon>
    </lineage>
</organism>
<evidence type="ECO:0000313" key="1">
    <source>
        <dbReference type="EMBL" id="ORY72144.1"/>
    </source>
</evidence>
<dbReference type="InterPro" id="IPR038883">
    <property type="entry name" value="AN11006-like"/>
</dbReference>
<proteinExistence type="predicted"/>
<dbReference type="PANTHER" id="PTHR42085">
    <property type="entry name" value="F-BOX DOMAIN-CONTAINING PROTEIN"/>
    <property type="match status" value="1"/>
</dbReference>
<dbReference type="GeneID" id="63771130"/>
<dbReference type="OrthoDB" id="5096313at2759"/>
<protein>
    <submittedName>
        <fullName evidence="1">Uncharacterized protein</fullName>
    </submittedName>
</protein>
<sequence>MAKRRPIFPLEMMEKELGFKAESLAHSSCKHEDAIRLFYSDLSPVSNSPLERTAKEFESYQMRKALRTSNKCGQPLTRQIPRSEKRRLPRELRQIVYNFTIPTTKYKLPGPEGAEGVNLAHTMADAQGFYFPHRPDLALLRVNRQMREEALPLAYRKTTLQLEDVSEAVKILIAIGTIGRENIEVLEISWDSRECLECGIDSNAPSQDKILWGLPQLHVGSLVKLLQQCRRLCMLRVCFEEELIREIPPGDFKSDLGINGLASVRGLEKVEFGDRDGEPLGHCGLLDWLNGAMTQPRVELTELNEL</sequence>